<feature type="transmembrane region" description="Helical" evidence="1">
    <location>
        <begin position="35"/>
        <end position="57"/>
    </location>
</feature>
<evidence type="ECO:0000313" key="2">
    <source>
        <dbReference type="EMBL" id="CAB4785258.1"/>
    </source>
</evidence>
<feature type="transmembrane region" description="Helical" evidence="1">
    <location>
        <begin position="63"/>
        <end position="83"/>
    </location>
</feature>
<dbReference type="AlphaFoldDB" id="A0A6J6WQQ5"/>
<keyword evidence="1" id="KW-1133">Transmembrane helix</keyword>
<keyword evidence="1" id="KW-0812">Transmembrane</keyword>
<dbReference type="EMBL" id="CAFAAH010000002">
    <property type="protein sequence ID" value="CAB4785258.1"/>
    <property type="molecule type" value="Genomic_DNA"/>
</dbReference>
<sequence>MGSVGALALFATIPIGHRLRVWFRFELGWNRTRRALAILAAQLILAMWASRVAGMAFGAGEAIIRLVPALAAGVFVGLALPLGRRRISRSARKRAQLSAAK</sequence>
<proteinExistence type="predicted"/>
<protein>
    <submittedName>
        <fullName evidence="2">Unannotated protein</fullName>
    </submittedName>
</protein>
<gene>
    <name evidence="2" type="ORF">UFOPK2996_00044</name>
</gene>
<feature type="transmembrane region" description="Helical" evidence="1">
    <location>
        <begin position="6"/>
        <end position="23"/>
    </location>
</feature>
<name>A0A6J6WQQ5_9ZZZZ</name>
<reference evidence="2" key="1">
    <citation type="submission" date="2020-05" db="EMBL/GenBank/DDBJ databases">
        <authorList>
            <person name="Chiriac C."/>
            <person name="Salcher M."/>
            <person name="Ghai R."/>
            <person name="Kavagutti S V."/>
        </authorList>
    </citation>
    <scope>NUCLEOTIDE SEQUENCE</scope>
</reference>
<evidence type="ECO:0000256" key="1">
    <source>
        <dbReference type="SAM" id="Phobius"/>
    </source>
</evidence>
<accession>A0A6J6WQQ5</accession>
<keyword evidence="1" id="KW-0472">Membrane</keyword>
<organism evidence="2">
    <name type="scientific">freshwater metagenome</name>
    <dbReference type="NCBI Taxonomy" id="449393"/>
    <lineage>
        <taxon>unclassified sequences</taxon>
        <taxon>metagenomes</taxon>
        <taxon>ecological metagenomes</taxon>
    </lineage>
</organism>